<dbReference type="OrthoDB" id="4963680at2"/>
<sequence>MTGDIEDWDQRIRAALEVGDVIDLAPEVEDEDLSPEDSSSWRGDRTIPAAALLSALVSTGGRAADLRIRGARIEGQLDLDDVPALGELSLVQCDVREKVLGSGASIRRLDLRGSRLAGITLVGANIAQQISAQGAVFTGELQLSEIQVGGPVELSDVRLTNPGATTLCLDGARISGPVTAVGLISTGVVTAVRAHLAGRFDLTEAQLTNPKGDSLKLDGAVVTGALIARRMLARGEVRARGVELGHLSLAGARLSKPHERASTTPDGQWSKLHALTLDNAVIRGGVIAEDMTASGEVRARLAEIDGDVVFKNARLSEHDGDALTLDGLRLSGYLFATGLTVKGTVRAKRAKIKGPMDLTGVHLSRANGDALQLYRAEIAALLLDRRPDIEGRISLRRAEIGDLIVSKTGEEDAELTKARLDAIGWELKDLDGPLRSDRDAVARWLDTAPTPEGGDRFASQPWHEVASVYDRAGASVDANWLRYQAAVRDTRYNTKWYAKPYEWGYRWLVGYGYHPFWPMIPLALVIILSCGICATNHRAFVMADPLGYADVTGDTTHHGEPITGSTPCKEIAADYPCFDPVPYALTTVTPIGALQSPMWAPSSENYQWISWGLVVLKAFGWMLSGLLLAGVTGLLKKT</sequence>
<evidence type="ECO:0000256" key="1">
    <source>
        <dbReference type="SAM" id="Phobius"/>
    </source>
</evidence>
<evidence type="ECO:0000313" key="2">
    <source>
        <dbReference type="EMBL" id="AKU14838.1"/>
    </source>
</evidence>
<protein>
    <recommendedName>
        <fullName evidence="4">Membrane-associated oxidoreductase</fullName>
    </recommendedName>
</protein>
<dbReference type="Gene3D" id="2.160.20.80">
    <property type="entry name" value="E3 ubiquitin-protein ligase SopA"/>
    <property type="match status" value="1"/>
</dbReference>
<dbReference type="EMBL" id="CP011112">
    <property type="protein sequence ID" value="AKU14838.1"/>
    <property type="molecule type" value="Genomic_DNA"/>
</dbReference>
<reference evidence="2 3" key="1">
    <citation type="submission" date="2015-03" db="EMBL/GenBank/DDBJ databases">
        <title>Luteipulveratus halotolerans sp. nov., a novel actinobacterium (Dermacoccaceae) from Sarawak, Malaysia.</title>
        <authorList>
            <person name="Juboi H."/>
            <person name="Basik A."/>
            <person name="Shamsul S.S."/>
            <person name="Arnold P."/>
            <person name="Schmitt E.K."/>
            <person name="Sanglier J.-J."/>
            <person name="Yeo T."/>
        </authorList>
    </citation>
    <scope>NUCLEOTIDE SEQUENCE [LARGE SCALE GENOMIC DNA]</scope>
    <source>
        <strain evidence="2 3">MN07-A0370</strain>
    </source>
</reference>
<feature type="transmembrane region" description="Helical" evidence="1">
    <location>
        <begin position="608"/>
        <end position="635"/>
    </location>
</feature>
<keyword evidence="3" id="KW-1185">Reference proteome</keyword>
<evidence type="ECO:0000313" key="3">
    <source>
        <dbReference type="Proteomes" id="UP000066480"/>
    </source>
</evidence>
<accession>A0A0K1JE20</accession>
<gene>
    <name evidence="2" type="ORF">VV02_01415</name>
</gene>
<dbReference type="KEGG" id="lmoi:VV02_01415"/>
<dbReference type="PATRIC" id="fig|571913.6.peg.291"/>
<evidence type="ECO:0008006" key="4">
    <source>
        <dbReference type="Google" id="ProtNLM"/>
    </source>
</evidence>
<keyword evidence="1" id="KW-0472">Membrane</keyword>
<organism evidence="2 3">
    <name type="scientific">Luteipulveratus mongoliensis</name>
    <dbReference type="NCBI Taxonomy" id="571913"/>
    <lineage>
        <taxon>Bacteria</taxon>
        <taxon>Bacillati</taxon>
        <taxon>Actinomycetota</taxon>
        <taxon>Actinomycetes</taxon>
        <taxon>Micrococcales</taxon>
        <taxon>Dermacoccaceae</taxon>
        <taxon>Luteipulveratus</taxon>
    </lineage>
</organism>
<dbReference type="AlphaFoldDB" id="A0A0K1JE20"/>
<dbReference type="RefSeq" id="WP_052589382.1">
    <property type="nucleotide sequence ID" value="NZ_CP011112.1"/>
</dbReference>
<dbReference type="STRING" id="571913.VV02_01415"/>
<name>A0A0K1JE20_9MICO</name>
<proteinExistence type="predicted"/>
<dbReference type="Proteomes" id="UP000066480">
    <property type="component" value="Chromosome"/>
</dbReference>
<keyword evidence="1" id="KW-1133">Transmembrane helix</keyword>
<keyword evidence="1" id="KW-0812">Transmembrane</keyword>